<dbReference type="InterPro" id="IPR010917">
    <property type="entry name" value="TonB_rcpt_CS"/>
</dbReference>
<evidence type="ECO:0000256" key="2">
    <source>
        <dbReference type="ARBA" id="ARBA00022448"/>
    </source>
</evidence>
<dbReference type="PROSITE" id="PS01156">
    <property type="entry name" value="TONB_DEPENDENT_REC_2"/>
    <property type="match status" value="1"/>
</dbReference>
<evidence type="ECO:0000256" key="12">
    <source>
        <dbReference type="RuleBase" id="RU003357"/>
    </source>
</evidence>
<evidence type="ECO:0000313" key="16">
    <source>
        <dbReference type="EMBL" id="MBB6504447.1"/>
    </source>
</evidence>
<feature type="chain" id="PRO_5030719771" evidence="13">
    <location>
        <begin position="20"/>
        <end position="647"/>
    </location>
</feature>
<feature type="domain" description="TonB-dependent receptor-like beta-barrel" evidence="14">
    <location>
        <begin position="237"/>
        <end position="621"/>
    </location>
</feature>
<dbReference type="Pfam" id="PF00593">
    <property type="entry name" value="TonB_dep_Rec_b-barrel"/>
    <property type="match status" value="1"/>
</dbReference>
<keyword evidence="7 12" id="KW-0798">TonB box</keyword>
<reference evidence="16 17" key="1">
    <citation type="submission" date="2020-08" db="EMBL/GenBank/DDBJ databases">
        <title>The Agave Microbiome: Exploring the role of microbial communities in plant adaptations to desert environments.</title>
        <authorList>
            <person name="Partida-Martinez L.P."/>
        </authorList>
    </citation>
    <scope>NUCLEOTIDE SEQUENCE [LARGE SCALE GENOMIC DNA]</scope>
    <source>
        <strain evidence="16 17">AS3.13</strain>
    </source>
</reference>
<dbReference type="EMBL" id="JACHBT010000006">
    <property type="protein sequence ID" value="MBB6504447.1"/>
    <property type="molecule type" value="Genomic_DNA"/>
</dbReference>
<dbReference type="SUPFAM" id="SSF56935">
    <property type="entry name" value="Porins"/>
    <property type="match status" value="1"/>
</dbReference>
<comment type="similarity">
    <text evidence="10 12">Belongs to the TonB-dependent receptor family.</text>
</comment>
<keyword evidence="9 10" id="KW-0998">Cell outer membrane</keyword>
<evidence type="ECO:0000256" key="13">
    <source>
        <dbReference type="SAM" id="SignalP"/>
    </source>
</evidence>
<feature type="domain" description="TonB-dependent receptor plug" evidence="15">
    <location>
        <begin position="49"/>
        <end position="155"/>
    </location>
</feature>
<feature type="signal peptide" evidence="13">
    <location>
        <begin position="1"/>
        <end position="19"/>
    </location>
</feature>
<keyword evidence="2 10" id="KW-0813">Transport</keyword>
<sequence>MFHRLAALPLLLCSTAAFAQEAPRPDAAATDTGADIVVAANRAPVEADRVAASVTVLDKNAIDRAQDLSVADLLLRTPGVSLSRNGGYGTSTSLRIRGAEADQTVVVIDGVKINDPSSPGGGYNFANLLIGDASRIEVLRGPQSILWGSQAIGGVVNIVTPLPTATLEGSIDLEGGSRETVSARAALGGTTGPLAWRVGAQTFTTDGISALAAGTERDGYRNQNVQARAVLTIAPGISADLRGSYANGRNDFDGFSGDTPEYGLTREFVGYAGLNIDLFDARLRNRFGYGYTDTDRDNYNPDQVQQTQTFAALGRNHRLEYQGTLAVTKGVDAVFGVENEVSRFSTASSDFVPPYALGTPARGRAELTSFYGQLNVSPLDGLTINGGVRHDDHSRFGAQTLFAGGANWLLPTGTVLRASYSEGFKAPTLYQLFSEYGNQALNPERAKGWEAGAEQRFMDGRFALGGTYFERRSRDQIVYTGCNPGTADPLCFVPGSTTEQRFGYYQNVARAFARGVEAVARAQVGEHLSLDGNYSWVLSEDRSPGRTFGNWLPRRPRDTANVSATYTFAEAGSLGVAARFAGKSFDNASNATRLDGYTLVDLRGELPLSGTVRLFARVENLFDERYETIARYGTLGRSVYAGLRGRF</sequence>
<dbReference type="InterPro" id="IPR000531">
    <property type="entry name" value="Beta-barrel_TonB"/>
</dbReference>
<proteinExistence type="inferred from homology"/>
<comment type="subcellular location">
    <subcellularLocation>
        <location evidence="1 10">Cell outer membrane</location>
        <topology evidence="1 10">Multi-pass membrane protein</topology>
    </subcellularLocation>
</comment>
<evidence type="ECO:0000256" key="6">
    <source>
        <dbReference type="ARBA" id="ARBA00023065"/>
    </source>
</evidence>
<evidence type="ECO:0000256" key="7">
    <source>
        <dbReference type="ARBA" id="ARBA00023077"/>
    </source>
</evidence>
<evidence type="ECO:0000256" key="1">
    <source>
        <dbReference type="ARBA" id="ARBA00004571"/>
    </source>
</evidence>
<evidence type="ECO:0000256" key="5">
    <source>
        <dbReference type="ARBA" id="ARBA00022729"/>
    </source>
</evidence>
<keyword evidence="4 10" id="KW-0812">Transmembrane</keyword>
<keyword evidence="6" id="KW-0406">Ion transport</keyword>
<comment type="caution">
    <text evidence="16">The sequence shown here is derived from an EMBL/GenBank/DDBJ whole genome shotgun (WGS) entry which is preliminary data.</text>
</comment>
<accession>A0A7X0JD81</accession>
<dbReference type="InterPro" id="IPR012910">
    <property type="entry name" value="Plug_dom"/>
</dbReference>
<organism evidence="16 17">
    <name type="scientific">Sphingomonas endophytica</name>
    <dbReference type="NCBI Taxonomy" id="869719"/>
    <lineage>
        <taxon>Bacteria</taxon>
        <taxon>Pseudomonadati</taxon>
        <taxon>Pseudomonadota</taxon>
        <taxon>Alphaproteobacteria</taxon>
        <taxon>Sphingomonadales</taxon>
        <taxon>Sphingomonadaceae</taxon>
        <taxon>Sphingomonas</taxon>
    </lineage>
</organism>
<dbReference type="Pfam" id="PF07715">
    <property type="entry name" value="Plug"/>
    <property type="match status" value="1"/>
</dbReference>
<keyword evidence="3 10" id="KW-1134">Transmembrane beta strand</keyword>
<name>A0A7X0JD81_9SPHN</name>
<evidence type="ECO:0000256" key="10">
    <source>
        <dbReference type="PROSITE-ProRule" id="PRU01360"/>
    </source>
</evidence>
<dbReference type="AlphaFoldDB" id="A0A7X0JD81"/>
<evidence type="ECO:0000313" key="17">
    <source>
        <dbReference type="Proteomes" id="UP000522313"/>
    </source>
</evidence>
<gene>
    <name evidence="16" type="ORF">F4693_001417</name>
</gene>
<dbReference type="PANTHER" id="PTHR30069:SF53">
    <property type="entry name" value="COLICIN I RECEPTOR-RELATED"/>
    <property type="match status" value="1"/>
</dbReference>
<dbReference type="Gene3D" id="2.170.130.10">
    <property type="entry name" value="TonB-dependent receptor, plug domain"/>
    <property type="match status" value="1"/>
</dbReference>
<protein>
    <submittedName>
        <fullName evidence="16">Vitamin B12 transporter</fullName>
    </submittedName>
</protein>
<dbReference type="GO" id="GO:0009279">
    <property type="term" value="C:cell outer membrane"/>
    <property type="evidence" value="ECO:0007669"/>
    <property type="project" value="UniProtKB-SubCell"/>
</dbReference>
<evidence type="ECO:0000256" key="9">
    <source>
        <dbReference type="ARBA" id="ARBA00023237"/>
    </source>
</evidence>
<dbReference type="GO" id="GO:0015889">
    <property type="term" value="P:cobalamin transport"/>
    <property type="evidence" value="ECO:0007669"/>
    <property type="project" value="TreeGrafter"/>
</dbReference>
<keyword evidence="5 13" id="KW-0732">Signal</keyword>
<dbReference type="InterPro" id="IPR037066">
    <property type="entry name" value="Plug_dom_sf"/>
</dbReference>
<feature type="short sequence motif" description="TonB C-terminal box" evidence="11">
    <location>
        <begin position="630"/>
        <end position="647"/>
    </location>
</feature>
<keyword evidence="8 10" id="KW-0472">Membrane</keyword>
<dbReference type="GO" id="GO:0006811">
    <property type="term" value="P:monoatomic ion transport"/>
    <property type="evidence" value="ECO:0007669"/>
    <property type="project" value="UniProtKB-KW"/>
</dbReference>
<evidence type="ECO:0000259" key="15">
    <source>
        <dbReference type="Pfam" id="PF07715"/>
    </source>
</evidence>
<dbReference type="RefSeq" id="WP_184504750.1">
    <property type="nucleotide sequence ID" value="NZ_JACHBT010000006.1"/>
</dbReference>
<evidence type="ECO:0000256" key="8">
    <source>
        <dbReference type="ARBA" id="ARBA00023136"/>
    </source>
</evidence>
<evidence type="ECO:0000256" key="11">
    <source>
        <dbReference type="PROSITE-ProRule" id="PRU10144"/>
    </source>
</evidence>
<reference evidence="16 17" key="2">
    <citation type="submission" date="2020-08" db="EMBL/GenBank/DDBJ databases">
        <authorList>
            <person name="Partida-Martinez L."/>
            <person name="Huntemann M."/>
            <person name="Clum A."/>
            <person name="Wang J."/>
            <person name="Palaniappan K."/>
            <person name="Ritter S."/>
            <person name="Chen I.-M."/>
            <person name="Stamatis D."/>
            <person name="Reddy T."/>
            <person name="O'Malley R."/>
            <person name="Daum C."/>
            <person name="Shapiro N."/>
            <person name="Ivanova N."/>
            <person name="Kyrpides N."/>
            <person name="Woyke T."/>
        </authorList>
    </citation>
    <scope>NUCLEOTIDE SEQUENCE [LARGE SCALE GENOMIC DNA]</scope>
    <source>
        <strain evidence="16 17">AS3.13</strain>
    </source>
</reference>
<dbReference type="PANTHER" id="PTHR30069">
    <property type="entry name" value="TONB-DEPENDENT OUTER MEMBRANE RECEPTOR"/>
    <property type="match status" value="1"/>
</dbReference>
<dbReference type="InterPro" id="IPR039426">
    <property type="entry name" value="TonB-dep_rcpt-like"/>
</dbReference>
<evidence type="ECO:0000256" key="4">
    <source>
        <dbReference type="ARBA" id="ARBA00022692"/>
    </source>
</evidence>
<dbReference type="CDD" id="cd01347">
    <property type="entry name" value="ligand_gated_channel"/>
    <property type="match status" value="1"/>
</dbReference>
<dbReference type="Proteomes" id="UP000522313">
    <property type="component" value="Unassembled WGS sequence"/>
</dbReference>
<evidence type="ECO:0000256" key="3">
    <source>
        <dbReference type="ARBA" id="ARBA00022452"/>
    </source>
</evidence>
<evidence type="ECO:0000259" key="14">
    <source>
        <dbReference type="Pfam" id="PF00593"/>
    </source>
</evidence>
<dbReference type="PROSITE" id="PS52016">
    <property type="entry name" value="TONB_DEPENDENT_REC_3"/>
    <property type="match status" value="1"/>
</dbReference>
<dbReference type="Gene3D" id="2.40.170.20">
    <property type="entry name" value="TonB-dependent receptor, beta-barrel domain"/>
    <property type="match status" value="1"/>
</dbReference>
<dbReference type="InterPro" id="IPR036942">
    <property type="entry name" value="Beta-barrel_TonB_sf"/>
</dbReference>